<comment type="caution">
    <text evidence="2">The sequence shown here is derived from an EMBL/GenBank/DDBJ whole genome shotgun (WGS) entry which is preliminary data.</text>
</comment>
<accession>A0AAD9HLG2</accession>
<keyword evidence="1" id="KW-0732">Signal</keyword>
<name>A0AAD9HLG2_9PEZI</name>
<feature type="signal peptide" evidence="1">
    <location>
        <begin position="1"/>
        <end position="16"/>
    </location>
</feature>
<reference evidence="2" key="1">
    <citation type="submission" date="2021-06" db="EMBL/GenBank/DDBJ databases">
        <title>Comparative genomics, transcriptomics and evolutionary studies reveal genomic signatures of adaptation to plant cell wall in hemibiotrophic fungi.</title>
        <authorList>
            <consortium name="DOE Joint Genome Institute"/>
            <person name="Baroncelli R."/>
            <person name="Diaz J.F."/>
            <person name="Benocci T."/>
            <person name="Peng M."/>
            <person name="Battaglia E."/>
            <person name="Haridas S."/>
            <person name="Andreopoulos W."/>
            <person name="Labutti K."/>
            <person name="Pangilinan J."/>
            <person name="Floch G.L."/>
            <person name="Makela M.R."/>
            <person name="Henrissat B."/>
            <person name="Grigoriev I.V."/>
            <person name="Crouch J.A."/>
            <person name="De Vries R.P."/>
            <person name="Sukno S.A."/>
            <person name="Thon M.R."/>
        </authorList>
    </citation>
    <scope>NUCLEOTIDE SEQUENCE</scope>
    <source>
        <strain evidence="2">MAFF235873</strain>
    </source>
</reference>
<keyword evidence="3" id="KW-1185">Reference proteome</keyword>
<gene>
    <name evidence="2" type="ORF">LX32DRAFT_638313</name>
</gene>
<evidence type="ECO:0000313" key="3">
    <source>
        <dbReference type="Proteomes" id="UP001232148"/>
    </source>
</evidence>
<dbReference type="AlphaFoldDB" id="A0AAD9HLG2"/>
<proteinExistence type="predicted"/>
<evidence type="ECO:0000256" key="1">
    <source>
        <dbReference type="SAM" id="SignalP"/>
    </source>
</evidence>
<evidence type="ECO:0008006" key="4">
    <source>
        <dbReference type="Google" id="ProtNLM"/>
    </source>
</evidence>
<feature type="chain" id="PRO_5042032493" description="Secreted protein" evidence="1">
    <location>
        <begin position="17"/>
        <end position="66"/>
    </location>
</feature>
<sequence>MAPLLIVRGLTLSSSALSPSGIVTGPVPSWDRRPSVDSWAFPFSPLSSLRRTLNTPKHVQEKKKKK</sequence>
<dbReference type="Proteomes" id="UP001232148">
    <property type="component" value="Unassembled WGS sequence"/>
</dbReference>
<organism evidence="2 3">
    <name type="scientific">Colletotrichum zoysiae</name>
    <dbReference type="NCBI Taxonomy" id="1216348"/>
    <lineage>
        <taxon>Eukaryota</taxon>
        <taxon>Fungi</taxon>
        <taxon>Dikarya</taxon>
        <taxon>Ascomycota</taxon>
        <taxon>Pezizomycotina</taxon>
        <taxon>Sordariomycetes</taxon>
        <taxon>Hypocreomycetidae</taxon>
        <taxon>Glomerellales</taxon>
        <taxon>Glomerellaceae</taxon>
        <taxon>Colletotrichum</taxon>
        <taxon>Colletotrichum graminicola species complex</taxon>
    </lineage>
</organism>
<dbReference type="EMBL" id="MU842853">
    <property type="protein sequence ID" value="KAK2030276.1"/>
    <property type="molecule type" value="Genomic_DNA"/>
</dbReference>
<protein>
    <recommendedName>
        <fullName evidence="4">Secreted protein</fullName>
    </recommendedName>
</protein>
<evidence type="ECO:0000313" key="2">
    <source>
        <dbReference type="EMBL" id="KAK2030276.1"/>
    </source>
</evidence>